<protein>
    <submittedName>
        <fullName evidence="1">Uncharacterized protein</fullName>
    </submittedName>
</protein>
<reference evidence="1" key="2">
    <citation type="submission" date="2021-01" db="EMBL/GenBank/DDBJ databases">
        <authorList>
            <person name="Schikora-Tamarit M.A."/>
        </authorList>
    </citation>
    <scope>NUCLEOTIDE SEQUENCE</scope>
    <source>
        <strain evidence="1">CBS2887</strain>
    </source>
</reference>
<accession>A0A9P8TP84</accession>
<evidence type="ECO:0000313" key="1">
    <source>
        <dbReference type="EMBL" id="KAH3685596.1"/>
    </source>
</evidence>
<keyword evidence="2" id="KW-1185">Reference proteome</keyword>
<comment type="caution">
    <text evidence="1">The sequence shown here is derived from an EMBL/GenBank/DDBJ whole genome shotgun (WGS) entry which is preliminary data.</text>
</comment>
<dbReference type="OrthoDB" id="10624310at2759"/>
<gene>
    <name evidence="1" type="ORF">WICPIJ_003426</name>
</gene>
<organism evidence="1 2">
    <name type="scientific">Wickerhamomyces pijperi</name>
    <name type="common">Yeast</name>
    <name type="synonym">Pichia pijperi</name>
    <dbReference type="NCBI Taxonomy" id="599730"/>
    <lineage>
        <taxon>Eukaryota</taxon>
        <taxon>Fungi</taxon>
        <taxon>Dikarya</taxon>
        <taxon>Ascomycota</taxon>
        <taxon>Saccharomycotina</taxon>
        <taxon>Saccharomycetes</taxon>
        <taxon>Phaffomycetales</taxon>
        <taxon>Wickerhamomycetaceae</taxon>
        <taxon>Wickerhamomyces</taxon>
    </lineage>
</organism>
<sequence>MIRVSKLWVWERRTNFLDGQLSQPLALVDGLLQRVAVDQTSKQTTSKGVTGTVSVFDLIRVQGMDRVFVDLVGVSGRVVGDSDGWFQTVGDDHGSVLLGIDLWFLGNVLGDFLQIGGLQTVRLSISSSFGFVTNDVVGESNGLVQDVLEELRDERSRQVQGEVLVFVSSVLT</sequence>
<dbReference type="EMBL" id="JAEUBG010001882">
    <property type="protein sequence ID" value="KAH3685596.1"/>
    <property type="molecule type" value="Genomic_DNA"/>
</dbReference>
<name>A0A9P8TP84_WICPI</name>
<proteinExistence type="predicted"/>
<evidence type="ECO:0000313" key="2">
    <source>
        <dbReference type="Proteomes" id="UP000774326"/>
    </source>
</evidence>
<dbReference type="Proteomes" id="UP000774326">
    <property type="component" value="Unassembled WGS sequence"/>
</dbReference>
<dbReference type="AlphaFoldDB" id="A0A9P8TP84"/>
<reference evidence="1" key="1">
    <citation type="journal article" date="2021" name="Open Biol.">
        <title>Shared evolutionary footprints suggest mitochondrial oxidative damage underlies multiple complex I losses in fungi.</title>
        <authorList>
            <person name="Schikora-Tamarit M.A."/>
            <person name="Marcet-Houben M."/>
            <person name="Nosek J."/>
            <person name="Gabaldon T."/>
        </authorList>
    </citation>
    <scope>NUCLEOTIDE SEQUENCE</scope>
    <source>
        <strain evidence="1">CBS2887</strain>
    </source>
</reference>